<keyword evidence="3" id="KW-0446">Lipid-binding</keyword>
<dbReference type="HOGENOM" id="CLU_080168_2_0_11"/>
<dbReference type="AlphaFoldDB" id="C7QEW7"/>
<dbReference type="Proteomes" id="UP000000851">
    <property type="component" value="Chromosome"/>
</dbReference>
<dbReference type="KEGG" id="cai:Caci_4019"/>
<evidence type="ECO:0000256" key="3">
    <source>
        <dbReference type="ARBA" id="ARBA00023121"/>
    </source>
</evidence>
<evidence type="ECO:0000313" key="5">
    <source>
        <dbReference type="EMBL" id="ACU72887.1"/>
    </source>
</evidence>
<dbReference type="GO" id="GO:0005737">
    <property type="term" value="C:cytoplasm"/>
    <property type="evidence" value="ECO:0007669"/>
    <property type="project" value="UniProtKB-ARBA"/>
</dbReference>
<evidence type="ECO:0000313" key="6">
    <source>
        <dbReference type="Proteomes" id="UP000000851"/>
    </source>
</evidence>
<keyword evidence="4" id="KW-0472">Membrane</keyword>
<comment type="subcellular location">
    <subcellularLocation>
        <location evidence="1">Golgi apparatus membrane</location>
        <topology evidence="1">Peripheral membrane protein</topology>
        <orientation evidence="1">Cytoplasmic side</orientation>
    </subcellularLocation>
</comment>
<organism evidence="5 6">
    <name type="scientific">Catenulispora acidiphila (strain DSM 44928 / JCM 14897 / NBRC 102108 / NRRL B-24433 / ID139908)</name>
    <dbReference type="NCBI Taxonomy" id="479433"/>
    <lineage>
        <taxon>Bacteria</taxon>
        <taxon>Bacillati</taxon>
        <taxon>Actinomycetota</taxon>
        <taxon>Actinomycetes</taxon>
        <taxon>Catenulisporales</taxon>
        <taxon>Catenulisporaceae</taxon>
        <taxon>Catenulispora</taxon>
    </lineage>
</organism>
<dbReference type="GO" id="GO:0070273">
    <property type="term" value="F:phosphatidylinositol-4-phosphate binding"/>
    <property type="evidence" value="ECO:0007669"/>
    <property type="project" value="InterPro"/>
</dbReference>
<dbReference type="STRING" id="479433.Caci_4019"/>
<proteinExistence type="predicted"/>
<accession>C7QEW7</accession>
<dbReference type="InterPro" id="IPR038261">
    <property type="entry name" value="GPP34-like_sf"/>
</dbReference>
<dbReference type="Gene3D" id="1.10.3630.10">
    <property type="entry name" value="yeast vps74-n-term truncation variant domain like"/>
    <property type="match status" value="1"/>
</dbReference>
<dbReference type="EMBL" id="CP001700">
    <property type="protein sequence ID" value="ACU72887.1"/>
    <property type="molecule type" value="Genomic_DNA"/>
</dbReference>
<reference evidence="5 6" key="1">
    <citation type="journal article" date="2009" name="Stand. Genomic Sci.">
        <title>Complete genome sequence of Catenulispora acidiphila type strain (ID 139908).</title>
        <authorList>
            <person name="Copeland A."/>
            <person name="Lapidus A."/>
            <person name="Glavina Del Rio T."/>
            <person name="Nolan M."/>
            <person name="Lucas S."/>
            <person name="Chen F."/>
            <person name="Tice H."/>
            <person name="Cheng J.F."/>
            <person name="Bruce D."/>
            <person name="Goodwin L."/>
            <person name="Pitluck S."/>
            <person name="Mikhailova N."/>
            <person name="Pati A."/>
            <person name="Ivanova N."/>
            <person name="Mavromatis K."/>
            <person name="Chen A."/>
            <person name="Palaniappan K."/>
            <person name="Chain P."/>
            <person name="Land M."/>
            <person name="Hauser L."/>
            <person name="Chang Y.J."/>
            <person name="Jeffries C.D."/>
            <person name="Chertkov O."/>
            <person name="Brettin T."/>
            <person name="Detter J.C."/>
            <person name="Han C."/>
            <person name="Ali Z."/>
            <person name="Tindall B.J."/>
            <person name="Goker M."/>
            <person name="Bristow J."/>
            <person name="Eisen J.A."/>
            <person name="Markowitz V."/>
            <person name="Hugenholtz P."/>
            <person name="Kyrpides N.C."/>
            <person name="Klenk H.P."/>
        </authorList>
    </citation>
    <scope>NUCLEOTIDE SEQUENCE [LARGE SCALE GENOMIC DNA]</scope>
    <source>
        <strain evidence="6">DSM 44928 / JCM 14897 / NBRC 102108 / NRRL B-24433 / ID139908</strain>
    </source>
</reference>
<dbReference type="OrthoDB" id="3531322at2"/>
<dbReference type="eggNOG" id="ENOG50332K7">
    <property type="taxonomic scope" value="Bacteria"/>
</dbReference>
<dbReference type="GO" id="GO:0012505">
    <property type="term" value="C:endomembrane system"/>
    <property type="evidence" value="ECO:0007669"/>
    <property type="project" value="UniProtKB-ARBA"/>
</dbReference>
<keyword evidence="6" id="KW-1185">Reference proteome</keyword>
<evidence type="ECO:0000256" key="1">
    <source>
        <dbReference type="ARBA" id="ARBA00004255"/>
    </source>
</evidence>
<evidence type="ECO:0000256" key="2">
    <source>
        <dbReference type="ARBA" id="ARBA00023034"/>
    </source>
</evidence>
<evidence type="ECO:0008006" key="7">
    <source>
        <dbReference type="Google" id="ProtNLM"/>
    </source>
</evidence>
<dbReference type="InParanoid" id="C7QEW7"/>
<name>C7QEW7_CATAD</name>
<sequence length="222" mass="24061">MVELQQVKTGFVANDFFLMANDDPSGRPRLSERILAVGLAGALLCELILTRGVDIEKGTLVLTANRRPRSLLLAGLCSEVEAEAPRPVRDWLDYLSLESTELVGRRLRASGVAQFHEPRFKVPGRPGRWLPVDAQAASWPAVDVTRKIYNGAATAPDLVLFGLTRATGLDNPNLWEIRHLLTDPGLLEQTLSPLAVFNPVLVELVAHTAAAVGSAVASQRKG</sequence>
<protein>
    <recommendedName>
        <fullName evidence="7">Golgi phosphoprotein 3</fullName>
    </recommendedName>
</protein>
<dbReference type="RefSeq" id="WP_015792616.1">
    <property type="nucleotide sequence ID" value="NC_013131.1"/>
</dbReference>
<evidence type="ECO:0000256" key="4">
    <source>
        <dbReference type="ARBA" id="ARBA00023136"/>
    </source>
</evidence>
<dbReference type="InterPro" id="IPR008628">
    <property type="entry name" value="GPP34-like"/>
</dbReference>
<gene>
    <name evidence="5" type="ordered locus">Caci_4019</name>
</gene>
<dbReference type="Pfam" id="PF05719">
    <property type="entry name" value="GPP34"/>
    <property type="match status" value="1"/>
</dbReference>
<keyword evidence="2" id="KW-0333">Golgi apparatus</keyword>